<dbReference type="PANTHER" id="PTHR11210">
    <property type="entry name" value="RING BOX"/>
    <property type="match status" value="1"/>
</dbReference>
<keyword evidence="9" id="KW-1185">Reference proteome</keyword>
<dbReference type="InterPro" id="IPR013083">
    <property type="entry name" value="Znf_RING/FYVE/PHD"/>
</dbReference>
<dbReference type="GO" id="GO:0097602">
    <property type="term" value="F:cullin family protein binding"/>
    <property type="evidence" value="ECO:0007669"/>
    <property type="project" value="InterPro"/>
</dbReference>
<organism evidence="8 9">
    <name type="scientific">Botryosphaeria dothidea</name>
    <dbReference type="NCBI Taxonomy" id="55169"/>
    <lineage>
        <taxon>Eukaryota</taxon>
        <taxon>Fungi</taxon>
        <taxon>Dikarya</taxon>
        <taxon>Ascomycota</taxon>
        <taxon>Pezizomycotina</taxon>
        <taxon>Dothideomycetes</taxon>
        <taxon>Dothideomycetes incertae sedis</taxon>
        <taxon>Botryosphaeriales</taxon>
        <taxon>Botryosphaeriaceae</taxon>
        <taxon>Botryosphaeria</taxon>
    </lineage>
</organism>
<feature type="region of interest" description="Disordered" evidence="6">
    <location>
        <begin position="181"/>
        <end position="232"/>
    </location>
</feature>
<evidence type="ECO:0000256" key="3">
    <source>
        <dbReference type="ARBA" id="ARBA00022786"/>
    </source>
</evidence>
<evidence type="ECO:0000259" key="7">
    <source>
        <dbReference type="Pfam" id="PF12861"/>
    </source>
</evidence>
<dbReference type="GO" id="GO:0008270">
    <property type="term" value="F:zinc ion binding"/>
    <property type="evidence" value="ECO:0007669"/>
    <property type="project" value="UniProtKB-KW"/>
</dbReference>
<accession>A0A8H4IKW9</accession>
<dbReference type="Gene3D" id="3.30.40.10">
    <property type="entry name" value="Zinc/RING finger domain, C3HC4 (zinc finger)"/>
    <property type="match status" value="1"/>
</dbReference>
<proteinExistence type="predicted"/>
<comment type="caution">
    <text evidence="8">The sequence shown here is derived from an EMBL/GenBank/DDBJ whole genome shotgun (WGS) entry which is preliminary data.</text>
</comment>
<feature type="region of interest" description="Disordered" evidence="6">
    <location>
        <begin position="249"/>
        <end position="277"/>
    </location>
</feature>
<dbReference type="OrthoDB" id="1681166at2759"/>
<dbReference type="GO" id="GO:0061630">
    <property type="term" value="F:ubiquitin protein ligase activity"/>
    <property type="evidence" value="ECO:0007669"/>
    <property type="project" value="InterPro"/>
</dbReference>
<evidence type="ECO:0000256" key="4">
    <source>
        <dbReference type="ARBA" id="ARBA00022833"/>
    </source>
</evidence>
<dbReference type="SUPFAM" id="SSF57850">
    <property type="entry name" value="RING/U-box"/>
    <property type="match status" value="1"/>
</dbReference>
<evidence type="ECO:0000256" key="2">
    <source>
        <dbReference type="ARBA" id="ARBA00022771"/>
    </source>
</evidence>
<reference evidence="8" key="1">
    <citation type="submission" date="2020-04" db="EMBL/GenBank/DDBJ databases">
        <title>Genome Assembly and Annotation of Botryosphaeria dothidea sdau 11-99, a Latent Pathogen of Apple Fruit Ring Rot in China.</title>
        <authorList>
            <person name="Yu C."/>
            <person name="Diao Y."/>
            <person name="Lu Q."/>
            <person name="Zhao J."/>
            <person name="Cui S."/>
            <person name="Peng C."/>
            <person name="He B."/>
            <person name="Liu H."/>
        </authorList>
    </citation>
    <scope>NUCLEOTIDE SEQUENCE [LARGE SCALE GENOMIC DNA]</scope>
    <source>
        <strain evidence="8">Sdau11-99</strain>
    </source>
</reference>
<evidence type="ECO:0000313" key="9">
    <source>
        <dbReference type="Proteomes" id="UP000572817"/>
    </source>
</evidence>
<dbReference type="EMBL" id="WWBZ02000073">
    <property type="protein sequence ID" value="KAF4302272.1"/>
    <property type="molecule type" value="Genomic_DNA"/>
</dbReference>
<protein>
    <recommendedName>
        <fullName evidence="7">Anaphase-promoting complex subunit 11 RING-H2 finger domain-containing protein</fullName>
    </recommendedName>
</protein>
<gene>
    <name evidence="8" type="ORF">GTA08_BOTSDO10068</name>
</gene>
<dbReference type="GO" id="GO:0031145">
    <property type="term" value="P:anaphase-promoting complex-dependent catabolic process"/>
    <property type="evidence" value="ECO:0007669"/>
    <property type="project" value="InterPro"/>
</dbReference>
<feature type="region of interest" description="Disordered" evidence="6">
    <location>
        <begin position="325"/>
        <end position="354"/>
    </location>
</feature>
<dbReference type="AlphaFoldDB" id="A0A8H4IKW9"/>
<dbReference type="InterPro" id="IPR051031">
    <property type="entry name" value="RING-box_E3_Ubiquitin_Ligase"/>
</dbReference>
<evidence type="ECO:0000313" key="8">
    <source>
        <dbReference type="EMBL" id="KAF4302272.1"/>
    </source>
</evidence>
<dbReference type="Proteomes" id="UP000572817">
    <property type="component" value="Unassembled WGS sequence"/>
</dbReference>
<evidence type="ECO:0000256" key="6">
    <source>
        <dbReference type="SAM" id="MobiDB-lite"/>
    </source>
</evidence>
<dbReference type="InterPro" id="IPR024991">
    <property type="entry name" value="RING-H2_APC11"/>
</dbReference>
<dbReference type="GO" id="GO:0005680">
    <property type="term" value="C:anaphase-promoting complex"/>
    <property type="evidence" value="ECO:0007669"/>
    <property type="project" value="InterPro"/>
</dbReference>
<dbReference type="CDD" id="cd16456">
    <property type="entry name" value="RING-H2_APC11"/>
    <property type="match status" value="1"/>
</dbReference>
<keyword evidence="3" id="KW-0833">Ubl conjugation pathway</keyword>
<keyword evidence="2" id="KW-0863">Zinc-finger</keyword>
<keyword evidence="1" id="KW-0479">Metal-binding</keyword>
<name>A0A8H4IKW9_9PEZI</name>
<keyword evidence="4" id="KW-0862">Zinc</keyword>
<keyword evidence="5" id="KW-0131">Cell cycle</keyword>
<evidence type="ECO:0000256" key="5">
    <source>
        <dbReference type="ARBA" id="ARBA00023306"/>
    </source>
</evidence>
<sequence length="498" mass="52694">MKVTIKQWNAVAAWRWDMPEDDLCGICRSPYDSTCSKCKFPGDGCPLLMGQCNHSFHMKIGSSKKLLKKSAPCAVNGSGAVVVIPRFIGLKAREFILNHISLLRLMIIRHLLRQPHSRVTRQQPTRGKWWSFETLATLPNSIDNIANNTLSQPIQSESFRHVYGKDQQSIKLQGPAELYPKLPFPSVPADDADTNMSGPSPQHHDTAAENAGGPATVTSGAAAGQFSNEIPPDDRIDLAAAAAAAVTTHPSSYHHDDNAAGDAETLSYPPLDPSQPLLPPANFSPFFALVEDATTAEHHHPSVHYVFSDDDPELHTAVFMRALGDNAPASPTATKHHDGAAEEEGGDLLPPPAPGVRERYVVVDLTPDGQGVAGATSLSRDWQVVGTAVAPAPSFAEDGADDAGGGGALMLRVEGAEMAGGRMAGVAKDAGDEVVLTLGDARKSADGDLVSGMEELLQRFDGGVDMLRKVVGPDVDVLVHEVPAGEGPPPAAGDEIAV</sequence>
<evidence type="ECO:0000256" key="1">
    <source>
        <dbReference type="ARBA" id="ARBA00022723"/>
    </source>
</evidence>
<dbReference type="Pfam" id="PF12861">
    <property type="entry name" value="zf-ANAPC11"/>
    <property type="match status" value="1"/>
</dbReference>
<feature type="domain" description="Anaphase-promoting complex subunit 11 RING-H2 finger" evidence="7">
    <location>
        <begin position="21"/>
        <end position="59"/>
    </location>
</feature>